<dbReference type="EMBL" id="JALJOV010001838">
    <property type="protein sequence ID" value="KAK9839724.1"/>
    <property type="molecule type" value="Genomic_DNA"/>
</dbReference>
<dbReference type="AlphaFoldDB" id="A0AAW1S187"/>
<reference evidence="1 2" key="1">
    <citation type="journal article" date="2024" name="Nat. Commun.">
        <title>Phylogenomics reveals the evolutionary origins of lichenization in chlorophyte algae.</title>
        <authorList>
            <person name="Puginier C."/>
            <person name="Libourel C."/>
            <person name="Otte J."/>
            <person name="Skaloud P."/>
            <person name="Haon M."/>
            <person name="Grisel S."/>
            <person name="Petersen M."/>
            <person name="Berrin J.G."/>
            <person name="Delaux P.M."/>
            <person name="Dal Grande F."/>
            <person name="Keller J."/>
        </authorList>
    </citation>
    <scope>NUCLEOTIDE SEQUENCE [LARGE SCALE GENOMIC DNA]</scope>
    <source>
        <strain evidence="1 2">SAG 2523</strain>
    </source>
</reference>
<dbReference type="Proteomes" id="UP001485043">
    <property type="component" value="Unassembled WGS sequence"/>
</dbReference>
<evidence type="ECO:0000313" key="1">
    <source>
        <dbReference type="EMBL" id="KAK9839724.1"/>
    </source>
</evidence>
<proteinExistence type="predicted"/>
<name>A0AAW1S187_9CHLO</name>
<comment type="caution">
    <text evidence="1">The sequence shown here is derived from an EMBL/GenBank/DDBJ whole genome shotgun (WGS) entry which is preliminary data.</text>
</comment>
<gene>
    <name evidence="1" type="ORF">WJX84_009027</name>
</gene>
<protein>
    <submittedName>
        <fullName evidence="1">Uncharacterized protein</fullName>
    </submittedName>
</protein>
<sequence length="238" mass="26150">MGLVRDWLRDTQGGALAGALLVKKLTHRQPPPEAKKDGLFASSSEALESLTTAAEELFPASRPHAQVIDRSGAKVLLGHLLSSTPTVVKQDNNVHTLAGCWIKDKAASSSMDAALDIAEINGLVRKAIHLLKGCEISLENGHFTFAVTSIVPWFKITERYPLTGEPRQWRRRDLRRGKHTGYAEQIGNTMCLHLDWGAPHGGHGRDRLSCPTKDELVVESDIVVGTQTAAYRTIYRRA</sequence>
<evidence type="ECO:0000313" key="2">
    <source>
        <dbReference type="Proteomes" id="UP001485043"/>
    </source>
</evidence>
<keyword evidence="2" id="KW-1185">Reference proteome</keyword>
<organism evidence="1 2">
    <name type="scientific">Apatococcus fuscideae</name>
    <dbReference type="NCBI Taxonomy" id="2026836"/>
    <lineage>
        <taxon>Eukaryota</taxon>
        <taxon>Viridiplantae</taxon>
        <taxon>Chlorophyta</taxon>
        <taxon>core chlorophytes</taxon>
        <taxon>Trebouxiophyceae</taxon>
        <taxon>Chlorellales</taxon>
        <taxon>Chlorellaceae</taxon>
        <taxon>Apatococcus</taxon>
    </lineage>
</organism>
<accession>A0AAW1S187</accession>